<sequence length="264" mass="30142">MEKKIEPNFAHFGIEGSNAGKCFLYLFRTSKLLSIYEDSDHRQITSMGIWPFEEVRSESGASDHNLMVWIHFRGSAIEVFECRGDKRYEEGILLLPDYENNYNMLRVRYRNGGEKCYSLSEDFLVKSFVNRQAVTEASLLDSKTIEGLQLFKGLLMAIEVGVDSDHPDRILMAFEDSTVCIFDLRTKEVIDCLKHPKYHQFLCLAVKKKSGDLLISVSVMGQVYLLKYVYSTQALHSCCVIKRSKNMNCSTMAFSHQVALLKAG</sequence>
<proteinExistence type="predicted"/>
<dbReference type="Proteomes" id="UP000887574">
    <property type="component" value="Unplaced"/>
</dbReference>
<evidence type="ECO:0000313" key="1">
    <source>
        <dbReference type="Proteomes" id="UP000887574"/>
    </source>
</evidence>
<name>A0A915DFV6_9BILA</name>
<organism evidence="1 2">
    <name type="scientific">Ditylenchus dipsaci</name>
    <dbReference type="NCBI Taxonomy" id="166011"/>
    <lineage>
        <taxon>Eukaryota</taxon>
        <taxon>Metazoa</taxon>
        <taxon>Ecdysozoa</taxon>
        <taxon>Nematoda</taxon>
        <taxon>Chromadorea</taxon>
        <taxon>Rhabditida</taxon>
        <taxon>Tylenchina</taxon>
        <taxon>Tylenchomorpha</taxon>
        <taxon>Sphaerularioidea</taxon>
        <taxon>Anguinidae</taxon>
        <taxon>Anguininae</taxon>
        <taxon>Ditylenchus</taxon>
    </lineage>
</organism>
<dbReference type="InterPro" id="IPR036322">
    <property type="entry name" value="WD40_repeat_dom_sf"/>
</dbReference>
<dbReference type="AlphaFoldDB" id="A0A915DFV6"/>
<protein>
    <submittedName>
        <fullName evidence="2">Uncharacterized protein</fullName>
    </submittedName>
</protein>
<evidence type="ECO:0000313" key="2">
    <source>
        <dbReference type="WBParaSite" id="jg19019.2"/>
    </source>
</evidence>
<dbReference type="WBParaSite" id="jg19019.2">
    <property type="protein sequence ID" value="jg19019.2"/>
    <property type="gene ID" value="jg19019"/>
</dbReference>
<keyword evidence="1" id="KW-1185">Reference proteome</keyword>
<dbReference type="InterPro" id="IPR015943">
    <property type="entry name" value="WD40/YVTN_repeat-like_dom_sf"/>
</dbReference>
<accession>A0A915DFV6</accession>
<dbReference type="SUPFAM" id="SSF50978">
    <property type="entry name" value="WD40 repeat-like"/>
    <property type="match status" value="1"/>
</dbReference>
<dbReference type="Gene3D" id="2.130.10.10">
    <property type="entry name" value="YVTN repeat-like/Quinoprotein amine dehydrogenase"/>
    <property type="match status" value="1"/>
</dbReference>
<reference evidence="2" key="1">
    <citation type="submission" date="2022-11" db="UniProtKB">
        <authorList>
            <consortium name="WormBaseParasite"/>
        </authorList>
    </citation>
    <scope>IDENTIFICATION</scope>
</reference>